<keyword evidence="4" id="KW-0547">Nucleotide-binding</keyword>
<dbReference type="NCBIfam" id="TIGR03905">
    <property type="entry name" value="TIGR03905_4_Cys"/>
    <property type="match status" value="1"/>
</dbReference>
<gene>
    <name evidence="7" type="ORF">SAMN05216233_10599</name>
</gene>
<reference evidence="7 8" key="1">
    <citation type="submission" date="2016-10" db="EMBL/GenBank/DDBJ databases">
        <authorList>
            <person name="de Groot N.N."/>
        </authorList>
    </citation>
    <scope>NUCLEOTIDE SEQUENCE [LARGE SCALE GENOMIC DNA]</scope>
    <source>
        <strain evidence="7 8">AA1</strain>
    </source>
</reference>
<dbReference type="RefSeq" id="WP_092210269.1">
    <property type="nucleotide sequence ID" value="NZ_FMUX01000005.1"/>
</dbReference>
<dbReference type="Proteomes" id="UP000198870">
    <property type="component" value="Unassembled WGS sequence"/>
</dbReference>
<keyword evidence="8" id="KW-1185">Reference proteome</keyword>
<evidence type="ECO:0000313" key="7">
    <source>
        <dbReference type="EMBL" id="SCY20458.1"/>
    </source>
</evidence>
<sequence>MYTYEPEGVCAKKIAFEIENNAVKHLVFTGGCPGNLLGIGRLVEGMPVDEVISRLKGVTCGRKATSCPDQLVAALEAFRVGKLEEEIPVVFPSMAG</sequence>
<evidence type="ECO:0000256" key="2">
    <source>
        <dbReference type="ARBA" id="ARBA00012274"/>
    </source>
</evidence>
<evidence type="ECO:0000256" key="3">
    <source>
        <dbReference type="ARBA" id="ARBA00022634"/>
    </source>
</evidence>
<evidence type="ECO:0000256" key="4">
    <source>
        <dbReference type="ARBA" id="ARBA00022741"/>
    </source>
</evidence>
<dbReference type="GO" id="GO:0000166">
    <property type="term" value="F:nucleotide binding"/>
    <property type="evidence" value="ECO:0007669"/>
    <property type="project" value="UniProtKB-KW"/>
</dbReference>
<evidence type="ECO:0000256" key="5">
    <source>
        <dbReference type="ARBA" id="ARBA00047754"/>
    </source>
</evidence>
<evidence type="ECO:0000313" key="8">
    <source>
        <dbReference type="Proteomes" id="UP000198870"/>
    </source>
</evidence>
<dbReference type="GO" id="GO:0071897">
    <property type="term" value="P:DNA biosynthetic process"/>
    <property type="evidence" value="ECO:0007669"/>
    <property type="project" value="UniProtKB-KW"/>
</dbReference>
<dbReference type="OrthoDB" id="9801525at2"/>
<dbReference type="InterPro" id="IPR024434">
    <property type="entry name" value="TSCPD_dom"/>
</dbReference>
<dbReference type="EMBL" id="FMUX01000005">
    <property type="protein sequence ID" value="SCY20458.1"/>
    <property type="molecule type" value="Genomic_DNA"/>
</dbReference>
<comment type="catalytic activity">
    <reaction evidence="5">
        <text>a 2'-deoxyribonucleoside 5'-diphosphate + [thioredoxin]-disulfide + H2O = a ribonucleoside 5'-diphosphate + [thioredoxin]-dithiol</text>
        <dbReference type="Rhea" id="RHEA:23252"/>
        <dbReference type="Rhea" id="RHEA-COMP:10698"/>
        <dbReference type="Rhea" id="RHEA-COMP:10700"/>
        <dbReference type="ChEBI" id="CHEBI:15377"/>
        <dbReference type="ChEBI" id="CHEBI:29950"/>
        <dbReference type="ChEBI" id="CHEBI:50058"/>
        <dbReference type="ChEBI" id="CHEBI:57930"/>
        <dbReference type="ChEBI" id="CHEBI:73316"/>
        <dbReference type="EC" id="1.17.4.1"/>
    </reaction>
</comment>
<protein>
    <recommendedName>
        <fullName evidence="2">ribonucleoside-diphosphate reductase</fullName>
        <ecNumber evidence="2">1.17.4.1</ecNumber>
    </recommendedName>
</protein>
<keyword evidence="3" id="KW-0237">DNA synthesis</keyword>
<name>A0A1G5E1T5_9BACT</name>
<evidence type="ECO:0000256" key="1">
    <source>
        <dbReference type="ARBA" id="ARBA00007405"/>
    </source>
</evidence>
<accession>A0A1G5E1T5</accession>
<dbReference type="AlphaFoldDB" id="A0A1G5E1T5"/>
<dbReference type="InterPro" id="IPR023806">
    <property type="entry name" value="CHP03905"/>
</dbReference>
<comment type="similarity">
    <text evidence="1">Belongs to the ribonucleoside diphosphate reductase class-2 family.</text>
</comment>
<dbReference type="STRING" id="419481.SAMN05216233_10599"/>
<feature type="domain" description="TSCPD" evidence="6">
    <location>
        <begin position="3"/>
        <end position="77"/>
    </location>
</feature>
<evidence type="ECO:0000259" key="6">
    <source>
        <dbReference type="Pfam" id="PF12637"/>
    </source>
</evidence>
<organism evidence="7 8">
    <name type="scientific">Desulfoluna spongiiphila</name>
    <dbReference type="NCBI Taxonomy" id="419481"/>
    <lineage>
        <taxon>Bacteria</taxon>
        <taxon>Pseudomonadati</taxon>
        <taxon>Thermodesulfobacteriota</taxon>
        <taxon>Desulfobacteria</taxon>
        <taxon>Desulfobacterales</taxon>
        <taxon>Desulfolunaceae</taxon>
        <taxon>Desulfoluna</taxon>
    </lineage>
</organism>
<proteinExistence type="inferred from homology"/>
<dbReference type="EC" id="1.17.4.1" evidence="2"/>
<dbReference type="Pfam" id="PF12637">
    <property type="entry name" value="TSCPD"/>
    <property type="match status" value="1"/>
</dbReference>
<dbReference type="GO" id="GO:0004748">
    <property type="term" value="F:ribonucleoside-diphosphate reductase activity, thioredoxin disulfide as acceptor"/>
    <property type="evidence" value="ECO:0007669"/>
    <property type="project" value="UniProtKB-EC"/>
</dbReference>